<dbReference type="InterPro" id="IPR003599">
    <property type="entry name" value="Ig_sub"/>
</dbReference>
<feature type="domain" description="Ig-like" evidence="4">
    <location>
        <begin position="58"/>
        <end position="148"/>
    </location>
</feature>
<feature type="signal peptide" evidence="3">
    <location>
        <begin position="1"/>
        <end position="21"/>
    </location>
</feature>
<reference evidence="5 6" key="1">
    <citation type="journal article" date="2024" name="Genome Biol. Evol.">
        <title>Chromosome-level genome assembly of the viviparous eelpout Zoarces viviparus.</title>
        <authorList>
            <person name="Fuhrmann N."/>
            <person name="Brasseur M.V."/>
            <person name="Bakowski C.E."/>
            <person name="Podsiadlowski L."/>
            <person name="Prost S."/>
            <person name="Krehenwinkel H."/>
            <person name="Mayer C."/>
        </authorList>
    </citation>
    <scope>NUCLEOTIDE SEQUENCE [LARGE SCALE GENOMIC DNA]</scope>
    <source>
        <strain evidence="5">NO-MEL_2022_Ind0_liver</strain>
    </source>
</reference>
<keyword evidence="6" id="KW-1185">Reference proteome</keyword>
<sequence>MFMRGVFLNILLGHLLRAGAGATCVPVQCLRCNATGETQADPCPPCINNTGCIKDIPPNCKKDFQVSVNSTRSELKEGDDLTMTCLHNLPDLNLTFGWKRDGEDIRDGKNKRKLHLENVLGHQSGEYICFVNSLCGCYKSPPQKVTVENQNVLLLIICGVSALVLVVIMGLAMKFKLKRDSAKHKERREQRAREQNSAPAALTPRGS</sequence>
<evidence type="ECO:0000256" key="1">
    <source>
        <dbReference type="SAM" id="MobiDB-lite"/>
    </source>
</evidence>
<dbReference type="SMART" id="SM00408">
    <property type="entry name" value="IGc2"/>
    <property type="match status" value="1"/>
</dbReference>
<feature type="chain" id="PRO_5043396421" description="Ig-like domain-containing protein" evidence="3">
    <location>
        <begin position="22"/>
        <end position="207"/>
    </location>
</feature>
<dbReference type="Gene3D" id="2.60.40.10">
    <property type="entry name" value="Immunoglobulins"/>
    <property type="match status" value="1"/>
</dbReference>
<dbReference type="InterPro" id="IPR003598">
    <property type="entry name" value="Ig_sub2"/>
</dbReference>
<keyword evidence="3" id="KW-0732">Signal</keyword>
<proteinExistence type="predicted"/>
<dbReference type="PROSITE" id="PS50835">
    <property type="entry name" value="IG_LIKE"/>
    <property type="match status" value="1"/>
</dbReference>
<evidence type="ECO:0000256" key="3">
    <source>
        <dbReference type="SAM" id="SignalP"/>
    </source>
</evidence>
<accession>A0AAW1E640</accession>
<dbReference type="SMART" id="SM00409">
    <property type="entry name" value="IG"/>
    <property type="match status" value="1"/>
</dbReference>
<dbReference type="InterPro" id="IPR007110">
    <property type="entry name" value="Ig-like_dom"/>
</dbReference>
<evidence type="ECO:0000313" key="6">
    <source>
        <dbReference type="Proteomes" id="UP001488805"/>
    </source>
</evidence>
<gene>
    <name evidence="5" type="ORF">VZT92_023335</name>
</gene>
<dbReference type="InterPro" id="IPR036179">
    <property type="entry name" value="Ig-like_dom_sf"/>
</dbReference>
<comment type="caution">
    <text evidence="5">The sequence shown here is derived from an EMBL/GenBank/DDBJ whole genome shotgun (WGS) entry which is preliminary data.</text>
</comment>
<feature type="region of interest" description="Disordered" evidence="1">
    <location>
        <begin position="182"/>
        <end position="207"/>
    </location>
</feature>
<dbReference type="EMBL" id="JBCEZU010000538">
    <property type="protein sequence ID" value="KAK9518006.1"/>
    <property type="molecule type" value="Genomic_DNA"/>
</dbReference>
<organism evidence="5 6">
    <name type="scientific">Zoarces viviparus</name>
    <name type="common">Viviparous eelpout</name>
    <name type="synonym">Blennius viviparus</name>
    <dbReference type="NCBI Taxonomy" id="48416"/>
    <lineage>
        <taxon>Eukaryota</taxon>
        <taxon>Metazoa</taxon>
        <taxon>Chordata</taxon>
        <taxon>Craniata</taxon>
        <taxon>Vertebrata</taxon>
        <taxon>Euteleostomi</taxon>
        <taxon>Actinopterygii</taxon>
        <taxon>Neopterygii</taxon>
        <taxon>Teleostei</taxon>
        <taxon>Neoteleostei</taxon>
        <taxon>Acanthomorphata</taxon>
        <taxon>Eupercaria</taxon>
        <taxon>Perciformes</taxon>
        <taxon>Cottioidei</taxon>
        <taxon>Zoarcales</taxon>
        <taxon>Zoarcidae</taxon>
        <taxon>Zoarcinae</taxon>
        <taxon>Zoarces</taxon>
    </lineage>
</organism>
<protein>
    <recommendedName>
        <fullName evidence="4">Ig-like domain-containing protein</fullName>
    </recommendedName>
</protein>
<evidence type="ECO:0000313" key="5">
    <source>
        <dbReference type="EMBL" id="KAK9518006.1"/>
    </source>
</evidence>
<keyword evidence="2" id="KW-0472">Membrane</keyword>
<keyword evidence="2" id="KW-0812">Transmembrane</keyword>
<dbReference type="InterPro" id="IPR013783">
    <property type="entry name" value="Ig-like_fold"/>
</dbReference>
<name>A0AAW1E640_ZOAVI</name>
<evidence type="ECO:0000256" key="2">
    <source>
        <dbReference type="SAM" id="Phobius"/>
    </source>
</evidence>
<feature type="transmembrane region" description="Helical" evidence="2">
    <location>
        <begin position="152"/>
        <end position="173"/>
    </location>
</feature>
<dbReference type="AlphaFoldDB" id="A0AAW1E640"/>
<dbReference type="SUPFAM" id="SSF48726">
    <property type="entry name" value="Immunoglobulin"/>
    <property type="match status" value="1"/>
</dbReference>
<evidence type="ECO:0000259" key="4">
    <source>
        <dbReference type="PROSITE" id="PS50835"/>
    </source>
</evidence>
<keyword evidence="2" id="KW-1133">Transmembrane helix</keyword>
<dbReference type="Proteomes" id="UP001488805">
    <property type="component" value="Unassembled WGS sequence"/>
</dbReference>